<reference evidence="3" key="2">
    <citation type="submission" date="2016-10" db="EMBL/GenBank/DDBJ databases">
        <authorList>
            <person name="de Groot N.N."/>
        </authorList>
    </citation>
    <scope>NUCLEOTIDE SEQUENCE [LARGE SCALE GENOMIC DNA]</scope>
    <source>
        <strain evidence="3">DSM 17908</strain>
    </source>
</reference>
<keyword evidence="5" id="KW-1185">Reference proteome</keyword>
<feature type="region of interest" description="Disordered" evidence="1">
    <location>
        <begin position="1"/>
        <end position="32"/>
    </location>
</feature>
<sequence length="82" mass="9357">MKNKREMFNRIKAASNTAPLQENEKLETRSNVKAKRSKNIPIPIELDEAYKKVKANGNTTLLFTAYITEALREKLDKDGGFD</sequence>
<dbReference type="EMBL" id="NITY01000020">
    <property type="protein sequence ID" value="PHM37584.1"/>
    <property type="molecule type" value="Genomic_DNA"/>
</dbReference>
<dbReference type="Proteomes" id="UP000224607">
    <property type="component" value="Unassembled WGS sequence"/>
</dbReference>
<dbReference type="EMBL" id="FORG01000019">
    <property type="protein sequence ID" value="SFJ88925.1"/>
    <property type="molecule type" value="Genomic_DNA"/>
</dbReference>
<organism evidence="3 4">
    <name type="scientific">Xenorhabdus mauleonii</name>
    <dbReference type="NCBI Taxonomy" id="351675"/>
    <lineage>
        <taxon>Bacteria</taxon>
        <taxon>Pseudomonadati</taxon>
        <taxon>Pseudomonadota</taxon>
        <taxon>Gammaproteobacteria</taxon>
        <taxon>Enterobacterales</taxon>
        <taxon>Morganellaceae</taxon>
        <taxon>Xenorhabdus</taxon>
    </lineage>
</organism>
<gene>
    <name evidence="3" type="ORF">SAMN05421680_1196</name>
    <name evidence="2" type="ORF">Xmau_03801</name>
</gene>
<accession>A0A1I3V107</accession>
<dbReference type="Proteomes" id="UP000198919">
    <property type="component" value="Unassembled WGS sequence"/>
</dbReference>
<dbReference type="AlphaFoldDB" id="A0A1I3V107"/>
<evidence type="ECO:0000313" key="3">
    <source>
        <dbReference type="EMBL" id="SFJ88925.1"/>
    </source>
</evidence>
<proteinExistence type="predicted"/>
<evidence type="ECO:0000256" key="1">
    <source>
        <dbReference type="SAM" id="MobiDB-lite"/>
    </source>
</evidence>
<dbReference type="OrthoDB" id="6629563at2"/>
<dbReference type="STRING" id="351675.SAMN05421680_1196"/>
<reference evidence="2 5" key="3">
    <citation type="journal article" date="2017" name="Nat. Microbiol.">
        <title>Natural product diversity associated with the nematode symbionts Photorhabdus and Xenorhabdus.</title>
        <authorList>
            <person name="Tobias N.J."/>
            <person name="Wolff H."/>
            <person name="Djahanschiri B."/>
            <person name="Grundmann F."/>
            <person name="Kronenwerth M."/>
            <person name="Shi Y.M."/>
            <person name="Simonyi S."/>
            <person name="Grun P."/>
            <person name="Shapiro-Ilan D."/>
            <person name="Pidot S.J."/>
            <person name="Stinear T.P."/>
            <person name="Ebersberger I."/>
            <person name="Bode H.B."/>
        </authorList>
    </citation>
    <scope>NUCLEOTIDE SEQUENCE [LARGE SCALE GENOMIC DNA]</scope>
    <source>
        <strain evidence="2 5">DSM 17908</strain>
    </source>
</reference>
<protein>
    <submittedName>
        <fullName evidence="2">Chaperonin</fullName>
    </submittedName>
</protein>
<name>A0A1I3V107_9GAMM</name>
<reference evidence="4" key="1">
    <citation type="submission" date="2016-10" db="EMBL/GenBank/DDBJ databases">
        <authorList>
            <person name="Varghese N."/>
            <person name="Submissions S."/>
        </authorList>
    </citation>
    <scope>NUCLEOTIDE SEQUENCE [LARGE SCALE GENOMIC DNA]</scope>
    <source>
        <strain evidence="4">DSM 17908</strain>
    </source>
</reference>
<dbReference type="RefSeq" id="WP_092512722.1">
    <property type="nucleotide sequence ID" value="NZ_CAWNQB010000013.1"/>
</dbReference>
<evidence type="ECO:0000313" key="5">
    <source>
        <dbReference type="Proteomes" id="UP000224607"/>
    </source>
</evidence>
<evidence type="ECO:0000313" key="2">
    <source>
        <dbReference type="EMBL" id="PHM37584.1"/>
    </source>
</evidence>
<evidence type="ECO:0000313" key="4">
    <source>
        <dbReference type="Proteomes" id="UP000198919"/>
    </source>
</evidence>